<evidence type="ECO:0000256" key="1">
    <source>
        <dbReference type="SAM" id="MobiDB-lite"/>
    </source>
</evidence>
<dbReference type="PANTHER" id="PTHR14485">
    <property type="entry name" value="TETRATRICOPEPTIDE REPEAT PROTEIN 23"/>
    <property type="match status" value="1"/>
</dbReference>
<dbReference type="OrthoDB" id="9986634at2759"/>
<reference evidence="4" key="1">
    <citation type="submission" date="2012-12" db="EMBL/GenBank/DDBJ databases">
        <authorList>
            <person name="Hellsten U."/>
            <person name="Grimwood J."/>
            <person name="Chapman J.A."/>
            <person name="Shapiro H."/>
            <person name="Aerts A."/>
            <person name="Otillar R.P."/>
            <person name="Terry A.Y."/>
            <person name="Boore J.L."/>
            <person name="Simakov O."/>
            <person name="Marletaz F."/>
            <person name="Cho S.-J."/>
            <person name="Edsinger-Gonzales E."/>
            <person name="Havlak P."/>
            <person name="Kuo D.-H."/>
            <person name="Larsson T."/>
            <person name="Lv J."/>
            <person name="Arendt D."/>
            <person name="Savage R."/>
            <person name="Osoegawa K."/>
            <person name="de Jong P."/>
            <person name="Lindberg D.R."/>
            <person name="Seaver E.C."/>
            <person name="Weisblat D.A."/>
            <person name="Putnam N.H."/>
            <person name="Grigoriev I.V."/>
            <person name="Rokhsar D.S."/>
        </authorList>
    </citation>
    <scope>NUCLEOTIDE SEQUENCE</scope>
</reference>
<keyword evidence="4" id="KW-1185">Reference proteome</keyword>
<dbReference type="EMBL" id="AMQM01003793">
    <property type="status" value="NOT_ANNOTATED_CDS"/>
    <property type="molecule type" value="Genomic_DNA"/>
</dbReference>
<dbReference type="KEGG" id="hro:HELRODRAFT_171119"/>
<feature type="compositionally biased region" description="Basic and acidic residues" evidence="1">
    <location>
        <begin position="25"/>
        <end position="40"/>
    </location>
</feature>
<dbReference type="STRING" id="6412.T1F3U1"/>
<dbReference type="InterPro" id="IPR042621">
    <property type="entry name" value="TTC23/TTC23L"/>
</dbReference>
<dbReference type="HOGENOM" id="CLU_909943_0_0_1"/>
<dbReference type="InterPro" id="IPR011990">
    <property type="entry name" value="TPR-like_helical_dom_sf"/>
</dbReference>
<gene>
    <name evidence="3" type="primary">20203490</name>
    <name evidence="2" type="ORF">HELRODRAFT_171119</name>
</gene>
<dbReference type="EnsemblMetazoa" id="HelroT171119">
    <property type="protein sequence ID" value="HelroP171119"/>
    <property type="gene ID" value="HelroG171119"/>
</dbReference>
<dbReference type="CTD" id="20203490"/>
<reference evidence="2 4" key="2">
    <citation type="journal article" date="2013" name="Nature">
        <title>Insights into bilaterian evolution from three spiralian genomes.</title>
        <authorList>
            <person name="Simakov O."/>
            <person name="Marletaz F."/>
            <person name="Cho S.J."/>
            <person name="Edsinger-Gonzales E."/>
            <person name="Havlak P."/>
            <person name="Hellsten U."/>
            <person name="Kuo D.H."/>
            <person name="Larsson T."/>
            <person name="Lv J."/>
            <person name="Arendt D."/>
            <person name="Savage R."/>
            <person name="Osoegawa K."/>
            <person name="de Jong P."/>
            <person name="Grimwood J."/>
            <person name="Chapman J.A."/>
            <person name="Shapiro H."/>
            <person name="Aerts A."/>
            <person name="Otillar R.P."/>
            <person name="Terry A.Y."/>
            <person name="Boore J.L."/>
            <person name="Grigoriev I.V."/>
            <person name="Lindberg D.R."/>
            <person name="Seaver E.C."/>
            <person name="Weisblat D.A."/>
            <person name="Putnam N.H."/>
            <person name="Rokhsar D.S."/>
        </authorList>
    </citation>
    <scope>NUCLEOTIDE SEQUENCE</scope>
</reference>
<accession>T1F3U1</accession>
<evidence type="ECO:0000313" key="4">
    <source>
        <dbReference type="Proteomes" id="UP000015101"/>
    </source>
</evidence>
<dbReference type="OMA" id="IDCMSLP"/>
<proteinExistence type="predicted"/>
<dbReference type="Proteomes" id="UP000015101">
    <property type="component" value="Unassembled WGS sequence"/>
</dbReference>
<feature type="compositionally biased region" description="Acidic residues" evidence="1">
    <location>
        <begin position="56"/>
        <end position="86"/>
    </location>
</feature>
<reference evidence="3" key="3">
    <citation type="submission" date="2015-06" db="UniProtKB">
        <authorList>
            <consortium name="EnsemblMetazoa"/>
        </authorList>
    </citation>
    <scope>IDENTIFICATION</scope>
</reference>
<dbReference type="InParanoid" id="T1F3U1"/>
<dbReference type="AlphaFoldDB" id="T1F3U1"/>
<evidence type="ECO:0000313" key="3">
    <source>
        <dbReference type="EnsemblMetazoa" id="HelroP171119"/>
    </source>
</evidence>
<dbReference type="RefSeq" id="XP_009016120.1">
    <property type="nucleotide sequence ID" value="XM_009017872.1"/>
</dbReference>
<organism evidence="3 4">
    <name type="scientific">Helobdella robusta</name>
    <name type="common">Californian leech</name>
    <dbReference type="NCBI Taxonomy" id="6412"/>
    <lineage>
        <taxon>Eukaryota</taxon>
        <taxon>Metazoa</taxon>
        <taxon>Spiralia</taxon>
        <taxon>Lophotrochozoa</taxon>
        <taxon>Annelida</taxon>
        <taxon>Clitellata</taxon>
        <taxon>Hirudinea</taxon>
        <taxon>Rhynchobdellida</taxon>
        <taxon>Glossiphoniidae</taxon>
        <taxon>Helobdella</taxon>
    </lineage>
</organism>
<dbReference type="PANTHER" id="PTHR14485:SF2">
    <property type="entry name" value="FUNGAL STAND N-TERMINAL GOODBYE DOMAIN-CONTAINING PROTEIN"/>
    <property type="match status" value="1"/>
</dbReference>
<evidence type="ECO:0000313" key="2">
    <source>
        <dbReference type="EMBL" id="ESO05487.1"/>
    </source>
</evidence>
<sequence length="306" mass="34611">MNEDVASVGDNLDVTSLSEEEEETDARLPEINEDKEHHDAANGGHILQVSTRSLNDDDVANDDSEIFDGVEADGSADDDANDDQSMEPEKLIIRKEKLAIKYKNKKMLDAAIKEYIKCLALASIIYEQSDWRLYNYRVLLAFAYQELKGYSAQALQHCSVAHLFLANIRQYDIKEESTLKSPDFHKFLFNLYYTSGLALTEAEDSLLKAKNILTNVIKNKQKMGDCESNLIIALARLYHKFGKPDMSLKFYGKAAEREIAKNGEHSVKLISIYQNLGKVEQTRNSSVNHERAIEYFLKAHAVAGHK</sequence>
<dbReference type="EMBL" id="KB096325">
    <property type="protein sequence ID" value="ESO05487.1"/>
    <property type="molecule type" value="Genomic_DNA"/>
</dbReference>
<feature type="region of interest" description="Disordered" evidence="1">
    <location>
        <begin position="1"/>
        <end position="88"/>
    </location>
</feature>
<dbReference type="eggNOG" id="ENOG502QXY0">
    <property type="taxonomic scope" value="Eukaryota"/>
</dbReference>
<evidence type="ECO:0008006" key="5">
    <source>
        <dbReference type="Google" id="ProtNLM"/>
    </source>
</evidence>
<name>T1F3U1_HELRO</name>
<dbReference type="GeneID" id="20203490"/>
<protein>
    <recommendedName>
        <fullName evidence="5">Rapsyn myristoylation/linker region N-terminal domain-containing protein</fullName>
    </recommendedName>
</protein>
<dbReference type="Gene3D" id="1.25.40.10">
    <property type="entry name" value="Tetratricopeptide repeat domain"/>
    <property type="match status" value="1"/>
</dbReference>